<evidence type="ECO:0000313" key="1">
    <source>
        <dbReference type="EMBL" id="KRG64086.1"/>
    </source>
</evidence>
<evidence type="ECO:0000313" key="2">
    <source>
        <dbReference type="Proteomes" id="UP000050864"/>
    </source>
</evidence>
<name>A0A0R0C4G9_9GAMM</name>
<gene>
    <name evidence="1" type="ORF">ABB26_09505</name>
</gene>
<protein>
    <submittedName>
        <fullName evidence="1">Uncharacterized protein</fullName>
    </submittedName>
</protein>
<keyword evidence="2" id="KW-1185">Reference proteome</keyword>
<dbReference type="STRING" id="405444.ABB26_09505"/>
<dbReference type="AlphaFoldDB" id="A0A0R0C4G9"/>
<dbReference type="EMBL" id="LDJI01000018">
    <property type="protein sequence ID" value="KRG64086.1"/>
    <property type="molecule type" value="Genomic_DNA"/>
</dbReference>
<comment type="caution">
    <text evidence="1">The sequence shown here is derived from an EMBL/GenBank/DDBJ whole genome shotgun (WGS) entry which is preliminary data.</text>
</comment>
<organism evidence="1 2">
    <name type="scientific">Stenotrophomonas humi</name>
    <dbReference type="NCBI Taxonomy" id="405444"/>
    <lineage>
        <taxon>Bacteria</taxon>
        <taxon>Pseudomonadati</taxon>
        <taxon>Pseudomonadota</taxon>
        <taxon>Gammaproteobacteria</taxon>
        <taxon>Lysobacterales</taxon>
        <taxon>Lysobacteraceae</taxon>
        <taxon>Stenotrophomonas</taxon>
    </lineage>
</organism>
<proteinExistence type="predicted"/>
<dbReference type="RefSeq" id="WP_057633492.1">
    <property type="nucleotide sequence ID" value="NZ_LDJI01000018.1"/>
</dbReference>
<dbReference type="PATRIC" id="fig|405444.3.peg.914"/>
<dbReference type="Proteomes" id="UP000050864">
    <property type="component" value="Unassembled WGS sequence"/>
</dbReference>
<reference evidence="1 2" key="1">
    <citation type="submission" date="2015-05" db="EMBL/GenBank/DDBJ databases">
        <title>Genome sequencing and analysis of members of genus Stenotrophomonas.</title>
        <authorList>
            <person name="Patil P.P."/>
            <person name="Midha S."/>
            <person name="Patil P.B."/>
        </authorList>
    </citation>
    <scope>NUCLEOTIDE SEQUENCE [LARGE SCALE GENOMIC DNA]</scope>
    <source>
        <strain evidence="1 2">DSM 18929</strain>
    </source>
</reference>
<dbReference type="OrthoDB" id="6026367at2"/>
<sequence>MTISKCMASNGSPVLLPEPLLRGRQYLAGYEVYVDGHPFWWGHLAVLIEDGDPLLAEPQGLLDLLCSMAAQRHDVAPAQVRLKMVSRL</sequence>
<accession>A0A0R0C4G9</accession>